<reference evidence="1" key="1">
    <citation type="submission" date="2021-06" db="EMBL/GenBank/DDBJ databases">
        <authorList>
            <person name="Kallberg Y."/>
            <person name="Tangrot J."/>
            <person name="Rosling A."/>
        </authorList>
    </citation>
    <scope>NUCLEOTIDE SEQUENCE</scope>
    <source>
        <strain evidence="1">MA461A</strain>
    </source>
</reference>
<feature type="non-terminal residue" evidence="1">
    <location>
        <position position="1"/>
    </location>
</feature>
<dbReference type="Proteomes" id="UP000789920">
    <property type="component" value="Unassembled WGS sequence"/>
</dbReference>
<gene>
    <name evidence="1" type="ORF">RPERSI_LOCUS18791</name>
</gene>
<keyword evidence="2" id="KW-1185">Reference proteome</keyword>
<name>A0ACA9RDZ5_9GLOM</name>
<accession>A0ACA9RDZ5</accession>
<organism evidence="1 2">
    <name type="scientific">Racocetra persica</name>
    <dbReference type="NCBI Taxonomy" id="160502"/>
    <lineage>
        <taxon>Eukaryota</taxon>
        <taxon>Fungi</taxon>
        <taxon>Fungi incertae sedis</taxon>
        <taxon>Mucoromycota</taxon>
        <taxon>Glomeromycotina</taxon>
        <taxon>Glomeromycetes</taxon>
        <taxon>Diversisporales</taxon>
        <taxon>Gigasporaceae</taxon>
        <taxon>Racocetra</taxon>
    </lineage>
</organism>
<dbReference type="EMBL" id="CAJVQC010050352">
    <property type="protein sequence ID" value="CAG8788906.1"/>
    <property type="molecule type" value="Genomic_DNA"/>
</dbReference>
<evidence type="ECO:0000313" key="1">
    <source>
        <dbReference type="EMBL" id="CAG8788906.1"/>
    </source>
</evidence>
<evidence type="ECO:0000313" key="2">
    <source>
        <dbReference type="Proteomes" id="UP000789920"/>
    </source>
</evidence>
<proteinExistence type="predicted"/>
<sequence length="52" mass="6046">ENIIIESILNKFKLRHYTKKRKIKESAVSSPSPVPENIEYSENIEEEGTLEN</sequence>
<protein>
    <submittedName>
        <fullName evidence="1">22234_t:CDS:1</fullName>
    </submittedName>
</protein>
<comment type="caution">
    <text evidence="1">The sequence shown here is derived from an EMBL/GenBank/DDBJ whole genome shotgun (WGS) entry which is preliminary data.</text>
</comment>